<accession>A0A832QD05</accession>
<proteinExistence type="predicted"/>
<dbReference type="Proteomes" id="UP000576550">
    <property type="component" value="Unassembled WGS sequence"/>
</dbReference>
<dbReference type="AlphaFoldDB" id="A0A832QD05"/>
<gene>
    <name evidence="1" type="ORF">GX533_00265</name>
</gene>
<evidence type="ECO:0000313" key="2">
    <source>
        <dbReference type="Proteomes" id="UP000576550"/>
    </source>
</evidence>
<evidence type="ECO:0000313" key="1">
    <source>
        <dbReference type="EMBL" id="HHX99111.1"/>
    </source>
</evidence>
<protein>
    <submittedName>
        <fullName evidence="1">Uncharacterized protein</fullName>
    </submittedName>
</protein>
<dbReference type="EMBL" id="DUTP01000001">
    <property type="protein sequence ID" value="HHX99111.1"/>
    <property type="molecule type" value="Genomic_DNA"/>
</dbReference>
<sequence>MAELSRNEKIAGAVIATTLAGTAFTGCATTGIKSIEDYDNEKNALSLQIPTSQPEEDPNGLPLPTIEAGENSPATLKISFGALGDFETHLNYDTGMYHLGLTKDYNVKEGTKTLEDLQRDGGTIGLEDIPFDMAINVSSGSEGKFYVNDEEWDLGNPAESKDGEFVIEVGSSFLAVWEAGDDAAGLEIMISPTGSFDDFDYPETVRPNYQTEEEQREFSPLGYETNIQKLGTYKWVYDPIQEIFILQIAEKHLVKKGEMNLADLKRDGGKFVMSFPWESRLNSIVGEVRIDGKEVLNGNPVYDENGKMINKEYIIPADTVIEIFYKPDPSNGFQVEIDWPMK</sequence>
<organism evidence="1 2">
    <name type="scientific">Candidatus Dojkabacteria bacterium</name>
    <dbReference type="NCBI Taxonomy" id="2099670"/>
    <lineage>
        <taxon>Bacteria</taxon>
        <taxon>Candidatus Dojkabacteria</taxon>
    </lineage>
</organism>
<dbReference type="PROSITE" id="PS51257">
    <property type="entry name" value="PROKAR_LIPOPROTEIN"/>
    <property type="match status" value="1"/>
</dbReference>
<comment type="caution">
    <text evidence="1">The sequence shown here is derived from an EMBL/GenBank/DDBJ whole genome shotgun (WGS) entry which is preliminary data.</text>
</comment>
<reference evidence="1 2" key="1">
    <citation type="journal article" date="2020" name="Biotechnol. Biofuels">
        <title>New insights from the biogas microbiome by comprehensive genome-resolved metagenomics of nearly 1600 species originating from multiple anaerobic digesters.</title>
        <authorList>
            <person name="Campanaro S."/>
            <person name="Treu L."/>
            <person name="Rodriguez-R L.M."/>
            <person name="Kovalovszki A."/>
            <person name="Ziels R.M."/>
            <person name="Maus I."/>
            <person name="Zhu X."/>
            <person name="Kougias P.G."/>
            <person name="Basile A."/>
            <person name="Luo G."/>
            <person name="Schluter A."/>
            <person name="Konstantinidis K.T."/>
            <person name="Angelidaki I."/>
        </authorList>
    </citation>
    <scope>NUCLEOTIDE SEQUENCE [LARGE SCALE GENOMIC DNA]</scope>
    <source>
        <strain evidence="1">AS05jafATM_89</strain>
    </source>
</reference>
<name>A0A832QD05_9BACT</name>